<evidence type="ECO:0000313" key="3">
    <source>
        <dbReference type="EMBL" id="KAK7023974.1"/>
    </source>
</evidence>
<comment type="caution">
    <text evidence="3">The sequence shown here is derived from an EMBL/GenBank/DDBJ whole genome shotgun (WGS) entry which is preliminary data.</text>
</comment>
<dbReference type="EMBL" id="JAWWNJ010000035">
    <property type="protein sequence ID" value="KAK7023974.1"/>
    <property type="molecule type" value="Genomic_DNA"/>
</dbReference>
<feature type="transmembrane region" description="Helical" evidence="1">
    <location>
        <begin position="118"/>
        <end position="137"/>
    </location>
</feature>
<feature type="transmembrane region" description="Helical" evidence="1">
    <location>
        <begin position="84"/>
        <end position="106"/>
    </location>
</feature>
<gene>
    <name evidence="3" type="ORF">R3P38DRAFT_1082718</name>
</gene>
<dbReference type="AlphaFoldDB" id="A0AAW0BDU7"/>
<name>A0AAW0BDU7_9AGAR</name>
<feature type="transmembrane region" description="Helical" evidence="1">
    <location>
        <begin position="157"/>
        <end position="176"/>
    </location>
</feature>
<dbReference type="InterPro" id="IPR045339">
    <property type="entry name" value="DUF6534"/>
</dbReference>
<feature type="transmembrane region" description="Helical" evidence="1">
    <location>
        <begin position="197"/>
        <end position="221"/>
    </location>
</feature>
<keyword evidence="1" id="KW-0812">Transmembrane</keyword>
<sequence length="332" mass="36659">MSSEEVRLSVGAAFAGCMVAVALSAITGFQTFLYFQIFPGDALRYKILVVWIWLLDAAHTLTICFSVWTYTITNFGDVDYTKQIVPSLAATVAFTAITTVSVNCFYAWRIHKMSKATWWLTGTILLLAITRLALAFVTTTEMVLTKTFPAFADGFKLVLTCGMSVSAATDIVVSIARYYYLRNLKQGYSGTQEVVDAVVVFTINDGCLTCAVAIAAIIFLLRMPGNMVWLSIYFSIGKLFSNSVLATLNLRNWYRYRPRPMGIPMTGRPQAHGTHTVSSGPPMVDKRGIDLDSQRMEVFVDQQVEYNVAVGGFMSGDNMSAHDHSNKSTDVV</sequence>
<feature type="transmembrane region" description="Helical" evidence="1">
    <location>
        <begin position="12"/>
        <end position="35"/>
    </location>
</feature>
<evidence type="ECO:0000313" key="4">
    <source>
        <dbReference type="Proteomes" id="UP001362999"/>
    </source>
</evidence>
<protein>
    <recommendedName>
        <fullName evidence="2">DUF6534 domain-containing protein</fullName>
    </recommendedName>
</protein>
<feature type="domain" description="DUF6534" evidence="2">
    <location>
        <begin position="166"/>
        <end position="252"/>
    </location>
</feature>
<evidence type="ECO:0000259" key="2">
    <source>
        <dbReference type="Pfam" id="PF20152"/>
    </source>
</evidence>
<dbReference type="PANTHER" id="PTHR40465">
    <property type="entry name" value="CHROMOSOME 1, WHOLE GENOME SHOTGUN SEQUENCE"/>
    <property type="match status" value="1"/>
</dbReference>
<proteinExistence type="predicted"/>
<keyword evidence="1" id="KW-0472">Membrane</keyword>
<evidence type="ECO:0000256" key="1">
    <source>
        <dbReference type="SAM" id="Phobius"/>
    </source>
</evidence>
<feature type="transmembrane region" description="Helical" evidence="1">
    <location>
        <begin position="47"/>
        <end position="72"/>
    </location>
</feature>
<reference evidence="3 4" key="1">
    <citation type="journal article" date="2024" name="J Genomics">
        <title>Draft genome sequencing and assembly of Favolaschia claudopus CIRM-BRFM 2984 isolated from oak limbs.</title>
        <authorList>
            <person name="Navarro D."/>
            <person name="Drula E."/>
            <person name="Chaduli D."/>
            <person name="Cazenave R."/>
            <person name="Ahrendt S."/>
            <person name="Wang J."/>
            <person name="Lipzen A."/>
            <person name="Daum C."/>
            <person name="Barry K."/>
            <person name="Grigoriev I.V."/>
            <person name="Favel A."/>
            <person name="Rosso M.N."/>
            <person name="Martin F."/>
        </authorList>
    </citation>
    <scope>NUCLEOTIDE SEQUENCE [LARGE SCALE GENOMIC DNA]</scope>
    <source>
        <strain evidence="3 4">CIRM-BRFM 2984</strain>
    </source>
</reference>
<dbReference type="PANTHER" id="PTHR40465:SF1">
    <property type="entry name" value="DUF6534 DOMAIN-CONTAINING PROTEIN"/>
    <property type="match status" value="1"/>
</dbReference>
<keyword evidence="1" id="KW-1133">Transmembrane helix</keyword>
<feature type="transmembrane region" description="Helical" evidence="1">
    <location>
        <begin position="227"/>
        <end position="250"/>
    </location>
</feature>
<accession>A0AAW0BDU7</accession>
<dbReference type="Pfam" id="PF20152">
    <property type="entry name" value="DUF6534"/>
    <property type="match status" value="1"/>
</dbReference>
<keyword evidence="4" id="KW-1185">Reference proteome</keyword>
<organism evidence="3 4">
    <name type="scientific">Favolaschia claudopus</name>
    <dbReference type="NCBI Taxonomy" id="2862362"/>
    <lineage>
        <taxon>Eukaryota</taxon>
        <taxon>Fungi</taxon>
        <taxon>Dikarya</taxon>
        <taxon>Basidiomycota</taxon>
        <taxon>Agaricomycotina</taxon>
        <taxon>Agaricomycetes</taxon>
        <taxon>Agaricomycetidae</taxon>
        <taxon>Agaricales</taxon>
        <taxon>Marasmiineae</taxon>
        <taxon>Mycenaceae</taxon>
        <taxon>Favolaschia</taxon>
    </lineage>
</organism>
<dbReference type="Proteomes" id="UP001362999">
    <property type="component" value="Unassembled WGS sequence"/>
</dbReference>